<keyword evidence="6" id="KW-1185">Reference proteome</keyword>
<proteinExistence type="predicted"/>
<evidence type="ECO:0000256" key="1">
    <source>
        <dbReference type="ARBA" id="ARBA00022723"/>
    </source>
</evidence>
<gene>
    <name evidence="5" type="ORF">MXD59_17115</name>
</gene>
<feature type="domain" description="HD" evidence="4">
    <location>
        <begin position="51"/>
        <end position="213"/>
    </location>
</feature>
<organism evidence="5 6">
    <name type="scientific">Frankia umida</name>
    <dbReference type="NCBI Taxonomy" id="573489"/>
    <lineage>
        <taxon>Bacteria</taxon>
        <taxon>Bacillati</taxon>
        <taxon>Actinomycetota</taxon>
        <taxon>Actinomycetes</taxon>
        <taxon>Frankiales</taxon>
        <taxon>Frankiaceae</taxon>
        <taxon>Frankia</taxon>
    </lineage>
</organism>
<feature type="compositionally biased region" description="Pro residues" evidence="3">
    <location>
        <begin position="11"/>
        <end position="32"/>
    </location>
</feature>
<dbReference type="RefSeq" id="WP_248825708.1">
    <property type="nucleotide sequence ID" value="NZ_JALKFT010000017.1"/>
</dbReference>
<evidence type="ECO:0000256" key="2">
    <source>
        <dbReference type="ARBA" id="ARBA00022801"/>
    </source>
</evidence>
<sequence length="231" mass="25876">MSTSASEHPPPRPAQPPDGPPPPRVEPTPTEPPAGITDGRLARQIAFLVEIDKLKTVLRRSNLIDLSRRENDAEHSWHLAMLAVVLGEYAAADVDQARVLRMLLVHDLVEIYAGDTFVYDVQALAEQEQRERAAADRLFPQLPADQAGPLRALWEEFEQRHTAEARFARSLDRVQPLLLNFYTAGSTWRPHGVCRADVLAHRDVIEQGSPALWGYVQAMLDDAVRRGYLLP</sequence>
<dbReference type="InterPro" id="IPR039356">
    <property type="entry name" value="YfbR/HDDC2"/>
</dbReference>
<dbReference type="InterPro" id="IPR006674">
    <property type="entry name" value="HD_domain"/>
</dbReference>
<evidence type="ECO:0000313" key="5">
    <source>
        <dbReference type="EMBL" id="MCK9877471.1"/>
    </source>
</evidence>
<accession>A0ABT0K105</accession>
<keyword evidence="1" id="KW-0479">Metal-binding</keyword>
<dbReference type="Gene3D" id="1.10.3210.10">
    <property type="entry name" value="Hypothetical protein af1432"/>
    <property type="match status" value="1"/>
</dbReference>
<dbReference type="SUPFAM" id="SSF109604">
    <property type="entry name" value="HD-domain/PDEase-like"/>
    <property type="match status" value="1"/>
</dbReference>
<comment type="caution">
    <text evidence="5">The sequence shown here is derived from an EMBL/GenBank/DDBJ whole genome shotgun (WGS) entry which is preliminary data.</text>
</comment>
<dbReference type="Pfam" id="PF13023">
    <property type="entry name" value="HD_3"/>
    <property type="match status" value="1"/>
</dbReference>
<protein>
    <submittedName>
        <fullName evidence="5">HD domain-containing protein</fullName>
    </submittedName>
</protein>
<dbReference type="Proteomes" id="UP001201873">
    <property type="component" value="Unassembled WGS sequence"/>
</dbReference>
<evidence type="ECO:0000259" key="4">
    <source>
        <dbReference type="Pfam" id="PF13023"/>
    </source>
</evidence>
<evidence type="ECO:0000256" key="3">
    <source>
        <dbReference type="SAM" id="MobiDB-lite"/>
    </source>
</evidence>
<feature type="region of interest" description="Disordered" evidence="3">
    <location>
        <begin position="1"/>
        <end position="37"/>
    </location>
</feature>
<keyword evidence="2" id="KW-0378">Hydrolase</keyword>
<evidence type="ECO:0000313" key="6">
    <source>
        <dbReference type="Proteomes" id="UP001201873"/>
    </source>
</evidence>
<reference evidence="5 6" key="1">
    <citation type="submission" date="2022-04" db="EMBL/GenBank/DDBJ databases">
        <title>Genome diversity in the genus Frankia.</title>
        <authorList>
            <person name="Carlos-Shanley C."/>
            <person name="Hahn D."/>
        </authorList>
    </citation>
    <scope>NUCLEOTIDE SEQUENCE [LARGE SCALE GENOMIC DNA]</scope>
    <source>
        <strain evidence="5 6">Ag45/Mut15</strain>
    </source>
</reference>
<dbReference type="PANTHER" id="PTHR11845:SF13">
    <property type="entry name" value="5'-DEOXYNUCLEOTIDASE HDDC2"/>
    <property type="match status" value="1"/>
</dbReference>
<name>A0ABT0K105_9ACTN</name>
<dbReference type="PANTHER" id="PTHR11845">
    <property type="entry name" value="5'-DEOXYNUCLEOTIDASE HDDC2"/>
    <property type="match status" value="1"/>
</dbReference>
<dbReference type="EMBL" id="JALKFT010000017">
    <property type="protein sequence ID" value="MCK9877471.1"/>
    <property type="molecule type" value="Genomic_DNA"/>
</dbReference>